<evidence type="ECO:0000313" key="2">
    <source>
        <dbReference type="Proteomes" id="UP000814128"/>
    </source>
</evidence>
<name>A0ACB8QPB4_9AGAM</name>
<accession>A0ACB8QPB4</accession>
<sequence length="559" mass="62263">MFYSQRSPAQSTTSLSADEDDDLNRSTFFPPTSPATWSSRHRPLPSAVHSFFHSPASHLPPELLINIFKHLSSPSDIYSALQVSRAWCECSVELLWHKPSVPDFRSLMKIVRALSREDASFAYAQFIRRLNFISVAKDVTDAILSRLASCSRLERLTLVGCNGLSDEVLAATLPHFPELVAVDLSGVPSVTDQTVNALAQHCPRLQGVNLLSCKHVTSQSVSALARNCPLLRRVKLSGIVDLTDEPISALALYAPLVLEIDLGNCKHITDGPIRDIWLHSHHMREFRLAACDKLTNTAFPAPPYLLHDVEMPHEGEGFPPLHLSRMYDQLRMLDLTGCSKITDEAIEGIVAAAPKLRNLALTKCKSLTDRAVEAICGLGKNLHYVHLGHVSQITDGSVKSLARSCTRLRYIDLANCQNLTDMSVFEIASLPKLRRIGLVRVPNLTDEAIYALAEQHQCLERVHLSYCDQITVMAVHFLLQKLQKLNHLSLTGVPAFRKPELQTYCRAPPVEFSTPQRQAFCVYSGDGVKGLRRFLADLFNSINDEMSSADYDDEDYDDD</sequence>
<proteinExistence type="predicted"/>
<feature type="non-terminal residue" evidence="1">
    <location>
        <position position="559"/>
    </location>
</feature>
<reference evidence="1" key="2">
    <citation type="journal article" date="2022" name="New Phytol.">
        <title>Evolutionary transition to the ectomycorrhizal habit in the genomes of a hyperdiverse lineage of mushroom-forming fungi.</title>
        <authorList>
            <person name="Looney B."/>
            <person name="Miyauchi S."/>
            <person name="Morin E."/>
            <person name="Drula E."/>
            <person name="Courty P.E."/>
            <person name="Kohler A."/>
            <person name="Kuo A."/>
            <person name="LaButti K."/>
            <person name="Pangilinan J."/>
            <person name="Lipzen A."/>
            <person name="Riley R."/>
            <person name="Andreopoulos W."/>
            <person name="He G."/>
            <person name="Johnson J."/>
            <person name="Nolan M."/>
            <person name="Tritt A."/>
            <person name="Barry K.W."/>
            <person name="Grigoriev I.V."/>
            <person name="Nagy L.G."/>
            <person name="Hibbett D."/>
            <person name="Henrissat B."/>
            <person name="Matheny P.B."/>
            <person name="Labbe J."/>
            <person name="Martin F.M."/>
        </authorList>
    </citation>
    <scope>NUCLEOTIDE SEQUENCE</scope>
    <source>
        <strain evidence="1">EC-137</strain>
    </source>
</reference>
<keyword evidence="2" id="KW-1185">Reference proteome</keyword>
<dbReference type="EMBL" id="MU273522">
    <property type="protein sequence ID" value="KAI0033338.1"/>
    <property type="molecule type" value="Genomic_DNA"/>
</dbReference>
<gene>
    <name evidence="1" type="ORF">K488DRAFT_47910</name>
</gene>
<evidence type="ECO:0000313" key="1">
    <source>
        <dbReference type="EMBL" id="KAI0033338.1"/>
    </source>
</evidence>
<comment type="caution">
    <text evidence="1">The sequence shown here is derived from an EMBL/GenBank/DDBJ whole genome shotgun (WGS) entry which is preliminary data.</text>
</comment>
<organism evidence="1 2">
    <name type="scientific">Vararia minispora EC-137</name>
    <dbReference type="NCBI Taxonomy" id="1314806"/>
    <lineage>
        <taxon>Eukaryota</taxon>
        <taxon>Fungi</taxon>
        <taxon>Dikarya</taxon>
        <taxon>Basidiomycota</taxon>
        <taxon>Agaricomycotina</taxon>
        <taxon>Agaricomycetes</taxon>
        <taxon>Russulales</taxon>
        <taxon>Lachnocladiaceae</taxon>
        <taxon>Vararia</taxon>
    </lineage>
</organism>
<protein>
    <submittedName>
        <fullName evidence="1">Uncharacterized protein</fullName>
    </submittedName>
</protein>
<reference evidence="1" key="1">
    <citation type="submission" date="2021-02" db="EMBL/GenBank/DDBJ databases">
        <authorList>
            <consortium name="DOE Joint Genome Institute"/>
            <person name="Ahrendt S."/>
            <person name="Looney B.P."/>
            <person name="Miyauchi S."/>
            <person name="Morin E."/>
            <person name="Drula E."/>
            <person name="Courty P.E."/>
            <person name="Chicoki N."/>
            <person name="Fauchery L."/>
            <person name="Kohler A."/>
            <person name="Kuo A."/>
            <person name="Labutti K."/>
            <person name="Pangilinan J."/>
            <person name="Lipzen A."/>
            <person name="Riley R."/>
            <person name="Andreopoulos W."/>
            <person name="He G."/>
            <person name="Johnson J."/>
            <person name="Barry K.W."/>
            <person name="Grigoriev I.V."/>
            <person name="Nagy L."/>
            <person name="Hibbett D."/>
            <person name="Henrissat B."/>
            <person name="Matheny P.B."/>
            <person name="Labbe J."/>
            <person name="Martin F."/>
        </authorList>
    </citation>
    <scope>NUCLEOTIDE SEQUENCE</scope>
    <source>
        <strain evidence="1">EC-137</strain>
    </source>
</reference>
<dbReference type="Proteomes" id="UP000814128">
    <property type="component" value="Unassembled WGS sequence"/>
</dbReference>